<dbReference type="InterPro" id="IPR003594">
    <property type="entry name" value="HATPase_dom"/>
</dbReference>
<feature type="transmembrane region" description="Helical" evidence="12">
    <location>
        <begin position="48"/>
        <end position="64"/>
    </location>
</feature>
<dbReference type="CDD" id="cd00082">
    <property type="entry name" value="HisKA"/>
    <property type="match status" value="1"/>
</dbReference>
<evidence type="ECO:0000256" key="1">
    <source>
        <dbReference type="ARBA" id="ARBA00000085"/>
    </source>
</evidence>
<dbReference type="EMBL" id="SRYO01000001">
    <property type="protein sequence ID" value="TGY39467.1"/>
    <property type="molecule type" value="Genomic_DNA"/>
</dbReference>
<keyword evidence="11 12" id="KW-0472">Membrane</keyword>
<dbReference type="SUPFAM" id="SSF47384">
    <property type="entry name" value="Homodimeric domain of signal transducing histidine kinase"/>
    <property type="match status" value="1"/>
</dbReference>
<feature type="transmembrane region" description="Helical" evidence="12">
    <location>
        <begin position="71"/>
        <end position="88"/>
    </location>
</feature>
<comment type="subcellular location">
    <subcellularLocation>
        <location evidence="2">Cell membrane</location>
        <topology evidence="2">Multi-pass membrane protein</topology>
    </subcellularLocation>
</comment>
<dbReference type="Gene3D" id="1.10.287.130">
    <property type="match status" value="1"/>
</dbReference>
<evidence type="ECO:0000256" key="10">
    <source>
        <dbReference type="ARBA" id="ARBA00023012"/>
    </source>
</evidence>
<evidence type="ECO:0000259" key="13">
    <source>
        <dbReference type="PROSITE" id="PS50109"/>
    </source>
</evidence>
<dbReference type="FunFam" id="1.10.287.130:FF:000001">
    <property type="entry name" value="Two-component sensor histidine kinase"/>
    <property type="match status" value="1"/>
</dbReference>
<dbReference type="SMART" id="SM00387">
    <property type="entry name" value="HATPase_c"/>
    <property type="match status" value="1"/>
</dbReference>
<evidence type="ECO:0000313" key="14">
    <source>
        <dbReference type="EMBL" id="TGY39467.1"/>
    </source>
</evidence>
<dbReference type="GO" id="GO:0000155">
    <property type="term" value="F:phosphorelay sensor kinase activity"/>
    <property type="evidence" value="ECO:0007669"/>
    <property type="project" value="InterPro"/>
</dbReference>
<dbReference type="RefSeq" id="WP_135948567.1">
    <property type="nucleotide sequence ID" value="NZ_SRYO01000001.1"/>
</dbReference>
<feature type="transmembrane region" description="Helical" evidence="12">
    <location>
        <begin position="94"/>
        <end position="115"/>
    </location>
</feature>
<dbReference type="SMART" id="SM00388">
    <property type="entry name" value="HisKA"/>
    <property type="match status" value="1"/>
</dbReference>
<feature type="transmembrane region" description="Helical" evidence="12">
    <location>
        <begin position="20"/>
        <end position="42"/>
    </location>
</feature>
<dbReference type="Pfam" id="PF05231">
    <property type="entry name" value="MASE1"/>
    <property type="match status" value="1"/>
</dbReference>
<dbReference type="Pfam" id="PF00512">
    <property type="entry name" value="HisKA"/>
    <property type="match status" value="1"/>
</dbReference>
<gene>
    <name evidence="14" type="ORF">E5344_02375</name>
</gene>
<keyword evidence="6" id="KW-0808">Transferase</keyword>
<feature type="domain" description="Histidine kinase" evidence="13">
    <location>
        <begin position="335"/>
        <end position="549"/>
    </location>
</feature>
<dbReference type="OrthoDB" id="9757990at2"/>
<evidence type="ECO:0000313" key="15">
    <source>
        <dbReference type="Proteomes" id="UP000309893"/>
    </source>
</evidence>
<dbReference type="InterPro" id="IPR007895">
    <property type="entry name" value="MASE1"/>
</dbReference>
<reference evidence="14 15" key="1">
    <citation type="submission" date="2019-04" db="EMBL/GenBank/DDBJ databases">
        <title>Microbes associate with the intestines of laboratory mice.</title>
        <authorList>
            <person name="Navarre W."/>
            <person name="Wong E."/>
            <person name="Huang K."/>
            <person name="Tropini C."/>
            <person name="Ng K."/>
            <person name="Yu B."/>
        </authorList>
    </citation>
    <scope>NUCLEOTIDE SEQUENCE [LARGE SCALE GENOMIC DNA]</scope>
    <source>
        <strain evidence="14 15">NM46_B2-13</strain>
    </source>
</reference>
<dbReference type="Pfam" id="PF02518">
    <property type="entry name" value="HATPase_c"/>
    <property type="match status" value="1"/>
</dbReference>
<evidence type="ECO:0000256" key="4">
    <source>
        <dbReference type="ARBA" id="ARBA00022475"/>
    </source>
</evidence>
<keyword evidence="9 12" id="KW-1133">Transmembrane helix</keyword>
<accession>A0A4S2DC70</accession>
<evidence type="ECO:0000256" key="5">
    <source>
        <dbReference type="ARBA" id="ARBA00022553"/>
    </source>
</evidence>
<feature type="transmembrane region" description="Helical" evidence="12">
    <location>
        <begin position="239"/>
        <end position="259"/>
    </location>
</feature>
<evidence type="ECO:0000256" key="12">
    <source>
        <dbReference type="SAM" id="Phobius"/>
    </source>
</evidence>
<dbReference type="PROSITE" id="PS50109">
    <property type="entry name" value="HIS_KIN"/>
    <property type="match status" value="1"/>
</dbReference>
<feature type="transmembrane region" description="Helical" evidence="12">
    <location>
        <begin position="127"/>
        <end position="152"/>
    </location>
</feature>
<evidence type="ECO:0000256" key="8">
    <source>
        <dbReference type="ARBA" id="ARBA00022777"/>
    </source>
</evidence>
<dbReference type="InterPro" id="IPR004358">
    <property type="entry name" value="Sig_transdc_His_kin-like_C"/>
</dbReference>
<proteinExistence type="predicted"/>
<evidence type="ECO:0000256" key="9">
    <source>
        <dbReference type="ARBA" id="ARBA00022989"/>
    </source>
</evidence>
<comment type="caution">
    <text evidence="14">The sequence shown here is derived from an EMBL/GenBank/DDBJ whole genome shotgun (WGS) entry which is preliminary data.</text>
</comment>
<dbReference type="InterPro" id="IPR005467">
    <property type="entry name" value="His_kinase_dom"/>
</dbReference>
<protein>
    <recommendedName>
        <fullName evidence="3">histidine kinase</fullName>
        <ecNumber evidence="3">2.7.13.3</ecNumber>
    </recommendedName>
</protein>
<dbReference type="SUPFAM" id="SSF55874">
    <property type="entry name" value="ATPase domain of HSP90 chaperone/DNA topoisomerase II/histidine kinase"/>
    <property type="match status" value="1"/>
</dbReference>
<organism evidence="14 15">
    <name type="scientific">Microbacterium laevaniformans</name>
    <dbReference type="NCBI Taxonomy" id="36807"/>
    <lineage>
        <taxon>Bacteria</taxon>
        <taxon>Bacillati</taxon>
        <taxon>Actinomycetota</taxon>
        <taxon>Actinomycetes</taxon>
        <taxon>Micrococcales</taxon>
        <taxon>Microbacteriaceae</taxon>
        <taxon>Microbacterium</taxon>
    </lineage>
</organism>
<dbReference type="Gene3D" id="3.30.565.10">
    <property type="entry name" value="Histidine kinase-like ATPase, C-terminal domain"/>
    <property type="match status" value="1"/>
</dbReference>
<dbReference type="PANTHER" id="PTHR43711:SF26">
    <property type="entry name" value="SENSOR HISTIDINE KINASE RCSC"/>
    <property type="match status" value="1"/>
</dbReference>
<dbReference type="InterPro" id="IPR003661">
    <property type="entry name" value="HisK_dim/P_dom"/>
</dbReference>
<sequence length="557" mass="58453">MTASGVDRPVDRPTAAWRTLGFWLGGAVLIFVLSIVAVGFAVPGVPVALWWPAAGVSVVLVVRAPPHRRAVSVCVVLVATTAGNLVAGRPAELSGLYGLANAIEAAMLGWLLLRGGRDARLRTTTDAVQFVALSAVSAMVFALLIALINITLVEGEPLASAIITCASHLSAVLLIVPLALFEGQPQPPSRPGESAAQILVMLVVIAAGIGPLSPLPLAFLVFVPLAWASLRFPPLFAQIQALVVALTTMLFSRLSMGVFDPARIDPTERAITVAAFVAALAIFTVLTTTERNESLRNARTAVDSAEQSAEAARATAATVQVRYDLERQRQDFLSTTSHELRTPITIIAGYSELLSDAELPAEAGAWVDAIHRNTGRLAGMLDDLLAFSRTQAERPRPLEIAASDLVHEVVAHHTSSATARSIEVDIDTAEEMAVFADRDDAARALGNLLSNAVKFTPAGGAVRVEISGVAAADVMFTVSDTGPGIGPDALAQVFDPFYRGEQAEVRATPGTGLGLPIARMLARRNGGEVMIVSLPGHGTKATLLLPRSGRAVADADQ</sequence>
<dbReference type="InterPro" id="IPR050736">
    <property type="entry name" value="Sensor_HK_Regulatory"/>
</dbReference>
<evidence type="ECO:0000256" key="3">
    <source>
        <dbReference type="ARBA" id="ARBA00012438"/>
    </source>
</evidence>
<evidence type="ECO:0000256" key="11">
    <source>
        <dbReference type="ARBA" id="ARBA00023136"/>
    </source>
</evidence>
<dbReference type="CDD" id="cd00075">
    <property type="entry name" value="HATPase"/>
    <property type="match status" value="1"/>
</dbReference>
<evidence type="ECO:0000256" key="6">
    <source>
        <dbReference type="ARBA" id="ARBA00022679"/>
    </source>
</evidence>
<keyword evidence="8" id="KW-0418">Kinase</keyword>
<name>A0A4S2DC70_9MICO</name>
<keyword evidence="5" id="KW-0597">Phosphoprotein</keyword>
<feature type="transmembrane region" description="Helical" evidence="12">
    <location>
        <begin position="271"/>
        <end position="289"/>
    </location>
</feature>
<dbReference type="PANTHER" id="PTHR43711">
    <property type="entry name" value="TWO-COMPONENT HISTIDINE KINASE"/>
    <property type="match status" value="1"/>
</dbReference>
<keyword evidence="10" id="KW-0902">Two-component regulatory system</keyword>
<dbReference type="EC" id="2.7.13.3" evidence="3"/>
<dbReference type="Proteomes" id="UP000309893">
    <property type="component" value="Unassembled WGS sequence"/>
</dbReference>
<evidence type="ECO:0000256" key="2">
    <source>
        <dbReference type="ARBA" id="ARBA00004651"/>
    </source>
</evidence>
<dbReference type="InterPro" id="IPR036097">
    <property type="entry name" value="HisK_dim/P_sf"/>
</dbReference>
<keyword evidence="4" id="KW-1003">Cell membrane</keyword>
<dbReference type="InterPro" id="IPR036890">
    <property type="entry name" value="HATPase_C_sf"/>
</dbReference>
<evidence type="ECO:0000256" key="7">
    <source>
        <dbReference type="ARBA" id="ARBA00022692"/>
    </source>
</evidence>
<dbReference type="AlphaFoldDB" id="A0A4S2DC70"/>
<feature type="transmembrane region" description="Helical" evidence="12">
    <location>
        <begin position="158"/>
        <end position="181"/>
    </location>
</feature>
<dbReference type="PRINTS" id="PR00344">
    <property type="entry name" value="BCTRLSENSOR"/>
</dbReference>
<comment type="catalytic activity">
    <reaction evidence="1">
        <text>ATP + protein L-histidine = ADP + protein N-phospho-L-histidine.</text>
        <dbReference type="EC" id="2.7.13.3"/>
    </reaction>
</comment>
<dbReference type="GO" id="GO:0005886">
    <property type="term" value="C:plasma membrane"/>
    <property type="evidence" value="ECO:0007669"/>
    <property type="project" value="UniProtKB-SubCell"/>
</dbReference>
<keyword evidence="7 12" id="KW-0812">Transmembrane</keyword>
<feature type="transmembrane region" description="Helical" evidence="12">
    <location>
        <begin position="202"/>
        <end position="227"/>
    </location>
</feature>